<proteinExistence type="predicted"/>
<dbReference type="InterPro" id="IPR041414">
    <property type="entry name" value="Raco-like_middle"/>
</dbReference>
<dbReference type="CDD" id="cd00207">
    <property type="entry name" value="fer2"/>
    <property type="match status" value="1"/>
</dbReference>
<dbReference type="Pfam" id="PF00111">
    <property type="entry name" value="Fer2"/>
    <property type="match status" value="1"/>
</dbReference>
<evidence type="ECO:0000313" key="2">
    <source>
        <dbReference type="EMBL" id="KDR96022.1"/>
    </source>
</evidence>
<name>A0A069RPB9_PEPLI</name>
<dbReference type="InterPro" id="IPR027980">
    <property type="entry name" value="RACo_C"/>
</dbReference>
<dbReference type="Gene3D" id="3.30.420.480">
    <property type="entry name" value="Domain of unknown function (DUF4445)"/>
    <property type="match status" value="1"/>
</dbReference>
<dbReference type="PANTHER" id="PTHR42895">
    <property type="entry name" value="IRON-SULFUR CLUSTER-BINDING PROTEIN-RELATED"/>
    <property type="match status" value="1"/>
</dbReference>
<dbReference type="EMBL" id="JJMM01000005">
    <property type="protein sequence ID" value="KDR96022.1"/>
    <property type="molecule type" value="Genomic_DNA"/>
</dbReference>
<comment type="caution">
    <text evidence="2">The sequence shown here is derived from an EMBL/GenBank/DDBJ whole genome shotgun (WGS) entry which is preliminary data.</text>
</comment>
<keyword evidence="3" id="KW-1185">Reference proteome</keyword>
<dbReference type="STRING" id="1121324.CLIT_5c00330"/>
<gene>
    <name evidence="2" type="ORF">CLIT_5c00330</name>
</gene>
<sequence>MSEGKFWNMSKITFKGYGIEIDAKDGEKLSECIRRAGLKIETPCNGIGTCGKCRVIARGDMYPPNEAEKKIIEGQENVRLSCQARVKGDVEVELFNIKPAGSEMKTINRGYSIEVPVDARIRGLEIECGEQLSSSPQFNVFGLGASRPGILRKMGGIERDKLSNFHAVLCDNEIIDAHSEKQGIMGVSIDIGTTGLSAYLVNLETGEVIRKVSGLNPQTEYGGDVLSRITYIMNNENGAPQLEECIVKELNSMIAKLVDGICGLENVYNVVIAGNTTMLHLLLGVDPVSIARAPYRPVFLHAIDISPADCGMDINESGIVTVLPSASGYVGADIVSGIIATGFNKKENTCIFIDIGTNGEIVAISGGNMAGTSTAAGPALEGMNISCGMRAEDGAIESFKIGENGEFEIGVIGGKGAVGICGSGLIDIVAQLLEKEIVMKSGKFNSKGMDEKFVSRLDGKKFKITDEVFISQGDIRQIQLAKGAIATGVTMLLKELGIGIEEVEEAVIAGAFGYHLDPENIKTVGLIPKGFKGDINFVGNSSIEGARLSLINRSLLEDMKREAQNISVLELSTRAEFQDYFIKELRF</sequence>
<evidence type="ECO:0000313" key="3">
    <source>
        <dbReference type="Proteomes" id="UP000027946"/>
    </source>
</evidence>
<dbReference type="InterPro" id="IPR012675">
    <property type="entry name" value="Beta-grasp_dom_sf"/>
</dbReference>
<evidence type="ECO:0000259" key="1">
    <source>
        <dbReference type="PROSITE" id="PS51085"/>
    </source>
</evidence>
<protein>
    <submittedName>
        <fullName evidence="2">Iron-sulfur cluster-binding protein</fullName>
    </submittedName>
</protein>
<organism evidence="2 3">
    <name type="scientific">Peptoclostridium litorale DSM 5388</name>
    <dbReference type="NCBI Taxonomy" id="1121324"/>
    <lineage>
        <taxon>Bacteria</taxon>
        <taxon>Bacillati</taxon>
        <taxon>Bacillota</taxon>
        <taxon>Clostridia</taxon>
        <taxon>Peptostreptococcales</taxon>
        <taxon>Peptoclostridiaceae</taxon>
        <taxon>Peptoclostridium</taxon>
    </lineage>
</organism>
<dbReference type="Gene3D" id="3.10.20.30">
    <property type="match status" value="1"/>
</dbReference>
<dbReference type="InterPro" id="IPR042259">
    <property type="entry name" value="Raco-like_middle_sf"/>
</dbReference>
<dbReference type="eggNOG" id="COG3894">
    <property type="taxonomic scope" value="Bacteria"/>
</dbReference>
<accession>A0A069RPB9</accession>
<dbReference type="InterPro" id="IPR036010">
    <property type="entry name" value="2Fe-2S_ferredoxin-like_sf"/>
</dbReference>
<dbReference type="eggNOG" id="COG0633">
    <property type="taxonomic scope" value="Bacteria"/>
</dbReference>
<reference evidence="2 3" key="1">
    <citation type="submission" date="2014-03" db="EMBL/GenBank/DDBJ databases">
        <title>Genome sequence of Clostridium litorale W6, DSM 5388.</title>
        <authorList>
            <person name="Poehlein A."/>
            <person name="Jagirdar A."/>
            <person name="Khonsari B."/>
            <person name="Chibani C.M."/>
            <person name="Gutierrez Gutierrez D.A."/>
            <person name="Davydova E."/>
            <person name="Alghaithi H.S."/>
            <person name="Nair K.P."/>
            <person name="Dhamotharan K."/>
            <person name="Chandran L."/>
            <person name="G W."/>
            <person name="Daniel R."/>
        </authorList>
    </citation>
    <scope>NUCLEOTIDE SEQUENCE [LARGE SCALE GENOMIC DNA]</scope>
    <source>
        <strain evidence="2 3">W6</strain>
    </source>
</reference>
<dbReference type="Proteomes" id="UP000027946">
    <property type="component" value="Unassembled WGS sequence"/>
</dbReference>
<dbReference type="Pfam" id="PF17651">
    <property type="entry name" value="Raco_middle"/>
    <property type="match status" value="1"/>
</dbReference>
<dbReference type="InterPro" id="IPR001041">
    <property type="entry name" value="2Fe-2S_ferredoxin-type"/>
</dbReference>
<dbReference type="GO" id="GO:0051536">
    <property type="term" value="F:iron-sulfur cluster binding"/>
    <property type="evidence" value="ECO:0007669"/>
    <property type="project" value="InterPro"/>
</dbReference>
<dbReference type="PANTHER" id="PTHR42895:SF2">
    <property type="entry name" value="IRON-SULFUR CLUSTER PROTEIN"/>
    <property type="match status" value="1"/>
</dbReference>
<dbReference type="SUPFAM" id="SSF54292">
    <property type="entry name" value="2Fe-2S ferredoxin-like"/>
    <property type="match status" value="1"/>
</dbReference>
<feature type="domain" description="2Fe-2S ferredoxin-type" evidence="1">
    <location>
        <begin position="10"/>
        <end position="98"/>
    </location>
</feature>
<dbReference type="InterPro" id="IPR052911">
    <property type="entry name" value="Corrinoid_activation_enz"/>
</dbReference>
<dbReference type="PROSITE" id="PS51085">
    <property type="entry name" value="2FE2S_FER_2"/>
    <property type="match status" value="1"/>
</dbReference>
<dbReference type="Pfam" id="PF14574">
    <property type="entry name" value="RACo_C_ter"/>
    <property type="match status" value="1"/>
</dbReference>
<dbReference type="AlphaFoldDB" id="A0A069RPB9"/>